<keyword evidence="5" id="KW-1185">Reference proteome</keyword>
<feature type="region of interest" description="Disordered" evidence="2">
    <location>
        <begin position="77"/>
        <end position="107"/>
    </location>
</feature>
<evidence type="ECO:0000313" key="4">
    <source>
        <dbReference type="EMBL" id="KAG2381418.1"/>
    </source>
</evidence>
<proteinExistence type="predicted"/>
<evidence type="ECO:0000313" key="5">
    <source>
        <dbReference type="Proteomes" id="UP000816034"/>
    </source>
</evidence>
<gene>
    <name evidence="4" type="ORF">C9374_006407</name>
</gene>
<keyword evidence="3" id="KW-0472">Membrane</keyword>
<sequence>MDNPIHHRGGGNHGGIGLSSSANSFDSESVDYESGGYNNNETSSPSSLFVNGAVFANGNGHSMMNYQRPSTSYNASLYNTSSSSSSSSASHIYRPPPSSSSSAAHIPTKYQQQQKRFLVNVLMSLVLLIVLTILGYVVYNKVSRSNNSSNSSGFKNPDRFTQTNPDILDKVRMRESAYVRKRYEDDGDGMDSSTFVGSKQRRAPKKDDTPLLREGDSKTSIVQDDYSTYSAPIEKFMWRGMFKEKMKTISDCPVPFKTKLAKVAKTIHTYMIQEPGTENYQEMLDAEKVSESGVINVDWSQTFTSMPADCQTSTLVHKRADDNYLVICQEGSKEPFFSITRDAAGDGTAQSDAAFQIIRENKLEKLEFEPGSKLTLDKKQLANTEILVMKCSKGREVVTRIAHDAELQKAANQAYSTRVKKLEEQDQDLKEKSKKPKYEHHQYAANIEYEYEMMHPINVLHVVLDGTSRANFMRELPRTVGVLEDIELDQKAINFKKPSKHRVFQYFRYNTVGHTSRENMMAMENGLKMSPSFLKNYFSSVPDKSYEESEPARQKELLTKVLVGAKEEDGARTLIEHNIWNIAKRLGYVTMYSTSECPYVKISDKKYRKKLMDTSSHLFNTWHRADHNLVSLACERQLFKSSKDRKCLGSKDLAEHIFDYTSDFFAKYPGTARFATVHLEESKHLRSHKMMTALDISLSRFIVSITKAHPHTAIILSSGNGVSHGPLYVTDVGQKEHQLPLLVMVMPEHLQIRHDQVFANMDANQQQLVTPFDLYSTLVHLMLFPQVDLPSRYNLIHKVKAESEHSDEIDDFEAISKSILLPISTQARYCKQAGVDERWCSCSVQETFDATSQRASAHITTIVKAAVNHVNKMVQKHKQTCQQIEAGKVLKATKIRIQTPEELENGRIIPHIISVIFQSKSGDVFEVDYSLSEEDVLDRLLDVRRVSLVENLEESAKNRESLVCDKLKGLEASPDLCICKEL</sequence>
<feature type="compositionally biased region" description="Polar residues" evidence="2">
    <location>
        <begin position="18"/>
        <end position="27"/>
    </location>
</feature>
<dbReference type="Proteomes" id="UP000816034">
    <property type="component" value="Unassembled WGS sequence"/>
</dbReference>
<dbReference type="Pfam" id="PF02995">
    <property type="entry name" value="DUF229"/>
    <property type="match status" value="1"/>
</dbReference>
<name>A0AA88GNR5_NAELO</name>
<dbReference type="PANTHER" id="PTHR10974">
    <property type="entry name" value="FI08016P-RELATED"/>
    <property type="match status" value="1"/>
</dbReference>
<evidence type="ECO:0000256" key="3">
    <source>
        <dbReference type="SAM" id="Phobius"/>
    </source>
</evidence>
<organism evidence="4 5">
    <name type="scientific">Naegleria lovaniensis</name>
    <name type="common">Amoeba</name>
    <dbReference type="NCBI Taxonomy" id="51637"/>
    <lineage>
        <taxon>Eukaryota</taxon>
        <taxon>Discoba</taxon>
        <taxon>Heterolobosea</taxon>
        <taxon>Tetramitia</taxon>
        <taxon>Eutetramitia</taxon>
        <taxon>Vahlkampfiidae</taxon>
        <taxon>Naegleria</taxon>
    </lineage>
</organism>
<keyword evidence="1" id="KW-0175">Coiled coil</keyword>
<evidence type="ECO:0000256" key="1">
    <source>
        <dbReference type="SAM" id="Coils"/>
    </source>
</evidence>
<evidence type="ECO:0000256" key="2">
    <source>
        <dbReference type="SAM" id="MobiDB-lite"/>
    </source>
</evidence>
<feature type="transmembrane region" description="Helical" evidence="3">
    <location>
        <begin position="117"/>
        <end position="139"/>
    </location>
</feature>
<dbReference type="PANTHER" id="PTHR10974:SF1">
    <property type="entry name" value="FI08016P-RELATED"/>
    <property type="match status" value="1"/>
</dbReference>
<dbReference type="EMBL" id="PYSW02000027">
    <property type="protein sequence ID" value="KAG2381418.1"/>
    <property type="molecule type" value="Genomic_DNA"/>
</dbReference>
<dbReference type="RefSeq" id="XP_044547098.1">
    <property type="nucleotide sequence ID" value="XM_044696264.1"/>
</dbReference>
<feature type="compositionally biased region" description="Low complexity" evidence="2">
    <location>
        <begin position="77"/>
        <end position="90"/>
    </location>
</feature>
<feature type="compositionally biased region" description="Basic and acidic residues" evidence="2">
    <location>
        <begin position="205"/>
        <end position="217"/>
    </location>
</feature>
<dbReference type="GeneID" id="68098861"/>
<keyword evidence="3" id="KW-1133">Transmembrane helix</keyword>
<dbReference type="InterPro" id="IPR004245">
    <property type="entry name" value="DUF229"/>
</dbReference>
<feature type="region of interest" description="Disordered" evidence="2">
    <location>
        <begin position="1"/>
        <end position="43"/>
    </location>
</feature>
<reference evidence="4 5" key="1">
    <citation type="journal article" date="2018" name="BMC Genomics">
        <title>The genome of Naegleria lovaniensis, the basis for a comparative approach to unravel pathogenicity factors of the human pathogenic amoeba N. fowleri.</title>
        <authorList>
            <person name="Liechti N."/>
            <person name="Schurch N."/>
            <person name="Bruggmann R."/>
            <person name="Wittwer M."/>
        </authorList>
    </citation>
    <scope>NUCLEOTIDE SEQUENCE [LARGE SCALE GENOMIC DNA]</scope>
    <source>
        <strain evidence="4 5">ATCC 30569</strain>
    </source>
</reference>
<dbReference type="AlphaFoldDB" id="A0AA88GNR5"/>
<feature type="coiled-coil region" evidence="1">
    <location>
        <begin position="405"/>
        <end position="432"/>
    </location>
</feature>
<feature type="region of interest" description="Disordered" evidence="2">
    <location>
        <begin position="182"/>
        <end position="217"/>
    </location>
</feature>
<protein>
    <submittedName>
        <fullName evidence="4">Uncharacterized protein</fullName>
    </submittedName>
</protein>
<comment type="caution">
    <text evidence="4">The sequence shown here is derived from an EMBL/GenBank/DDBJ whole genome shotgun (WGS) entry which is preliminary data.</text>
</comment>
<accession>A0AA88GNR5</accession>
<dbReference type="GO" id="GO:0005615">
    <property type="term" value="C:extracellular space"/>
    <property type="evidence" value="ECO:0007669"/>
    <property type="project" value="TreeGrafter"/>
</dbReference>
<keyword evidence="3" id="KW-0812">Transmembrane</keyword>
<feature type="compositionally biased region" description="Basic residues" evidence="2">
    <location>
        <begin position="1"/>
        <end position="10"/>
    </location>
</feature>